<dbReference type="GO" id="GO:0005546">
    <property type="term" value="F:phosphatidylinositol-4,5-bisphosphate binding"/>
    <property type="evidence" value="ECO:0007669"/>
    <property type="project" value="InterPro"/>
</dbReference>
<dbReference type="OMA" id="VEIATWI"/>
<dbReference type="PANTHER" id="PTHR12542:SF127">
    <property type="entry name" value="EXOCYST COMPLEX COMPONENT EXO70C1"/>
    <property type="match status" value="1"/>
</dbReference>
<evidence type="ECO:0000256" key="3">
    <source>
        <dbReference type="RuleBase" id="RU365026"/>
    </source>
</evidence>
<dbReference type="GO" id="GO:0015031">
    <property type="term" value="P:protein transport"/>
    <property type="evidence" value="ECO:0007669"/>
    <property type="project" value="UniProtKB-KW"/>
</dbReference>
<evidence type="ECO:0000313" key="6">
    <source>
        <dbReference type="EMBL" id="VVV60651.1"/>
    </source>
</evidence>
<comment type="function">
    <text evidence="3">Component of the exocyst complex.</text>
</comment>
<protein>
    <recommendedName>
        <fullName evidence="3">Exocyst subunit Exo70 family protein</fullName>
    </recommendedName>
</protein>
<dbReference type="InterPro" id="IPR046364">
    <property type="entry name" value="Exo70_C"/>
</dbReference>
<feature type="region of interest" description="Disordered" evidence="4">
    <location>
        <begin position="166"/>
        <end position="198"/>
    </location>
</feature>
<dbReference type="InterPro" id="IPR004140">
    <property type="entry name" value="Exo70"/>
</dbReference>
<evidence type="ECO:0000256" key="4">
    <source>
        <dbReference type="SAM" id="MobiDB-lite"/>
    </source>
</evidence>
<gene>
    <name evidence="6" type="ORF">NYM_LOCUS5231</name>
</gene>
<dbReference type="GO" id="GO:0000145">
    <property type="term" value="C:exocyst"/>
    <property type="evidence" value="ECO:0007669"/>
    <property type="project" value="InterPro"/>
</dbReference>
<keyword evidence="3" id="KW-0268">Exocytosis</keyword>
<dbReference type="Gene3D" id="1.20.1280.170">
    <property type="entry name" value="Exocyst complex component Exo70"/>
    <property type="match status" value="1"/>
</dbReference>
<proteinExistence type="inferred from homology"/>
<dbReference type="InterPro" id="IPR016159">
    <property type="entry name" value="Cullin_repeat-like_dom_sf"/>
</dbReference>
<dbReference type="EMBL" id="LR721775">
    <property type="protein sequence ID" value="VVV60651.1"/>
    <property type="molecule type" value="Genomic_DNA"/>
</dbReference>
<evidence type="ECO:0000256" key="2">
    <source>
        <dbReference type="ARBA" id="ARBA00022448"/>
    </source>
</evidence>
<evidence type="ECO:0000256" key="1">
    <source>
        <dbReference type="ARBA" id="ARBA00006756"/>
    </source>
</evidence>
<sequence>MDTPDKSSPVAGKSAGKLTPAPRLRSVSFSEKDVEEWEHQNYDEPLGDQGKEREEEDGALDLASEELGAFLSGLDLAGGADIPDCAERFVDGLARRIATYETGAEKIDWRRDSSSFLALVARLRALVEALSSGKGSGSPLADQAGAVLKRAMSFLEEEFRTILEEQSNCEDEGPEPADRSPMPTAPGSPENAKSVPYEPYPPETAAILGQISKVMTESGYDTECRQVYSIARKAFLEEAISEKMGIERVGIEEVQKMPWDALELEIAKWVRAFRRCLGVYLAGERRLCNSVFSDSTPVSQSLFANLARGVVIHLLNFAEAVAMTRRSTERLFKFLDMYEAFRDGRSLVTELFDSEPCSEIRSGIDSARKRIGEAAVAIFGELESSIQGESAKTPVPGGAVHPLTRYVMNYLKLACEYKETLTEAFEECHPERDESESRSALSVEVLGLMELLDANLEAKSKLYKDQSLSYIFLMNNGRYIVQKVKGSEIYSLLGDDWYRKRSYVMRQYHKNYQRETWGKVLACFRDEGLHVGGGGGGAGRGGNSGPISKPALKERFKVFNAMFEEIHKTQSSWVVSDEQLQSELRVSISAVVIPAYRSFLGRFRQYLEGGRQSDKYLKYGPEDLETLIDELFEGTPASMNKRRG</sequence>
<dbReference type="PANTHER" id="PTHR12542">
    <property type="entry name" value="EXOCYST COMPLEX PROTEIN EXO70"/>
    <property type="match status" value="1"/>
</dbReference>
<organism evidence="6">
    <name type="scientific">Nymphaea colorata</name>
    <name type="common">pocket water lily</name>
    <dbReference type="NCBI Taxonomy" id="210225"/>
    <lineage>
        <taxon>Eukaryota</taxon>
        <taxon>Viridiplantae</taxon>
        <taxon>Streptophyta</taxon>
        <taxon>Embryophyta</taxon>
        <taxon>Tracheophyta</taxon>
        <taxon>Spermatophyta</taxon>
        <taxon>Magnoliopsida</taxon>
        <taxon>Nymphaeales</taxon>
        <taxon>Nymphaeaceae</taxon>
        <taxon>Nymphaea</taxon>
    </lineage>
</organism>
<comment type="similarity">
    <text evidence="1 3">Belongs to the EXO70 family.</text>
</comment>
<feature type="region of interest" description="Disordered" evidence="4">
    <location>
        <begin position="1"/>
        <end position="59"/>
    </location>
</feature>
<dbReference type="SUPFAM" id="SSF74788">
    <property type="entry name" value="Cullin repeat-like"/>
    <property type="match status" value="1"/>
</dbReference>
<reference evidence="6" key="1">
    <citation type="submission" date="2019-09" db="EMBL/GenBank/DDBJ databases">
        <authorList>
            <person name="Zhang L."/>
        </authorList>
    </citation>
    <scope>NUCLEOTIDE SEQUENCE</scope>
</reference>
<keyword evidence="3" id="KW-0653">Protein transport</keyword>
<feature type="domain" description="Exocyst complex subunit Exo70 C-terminal" evidence="5">
    <location>
        <begin position="268"/>
        <end position="630"/>
    </location>
</feature>
<dbReference type="OrthoDB" id="1922221at2759"/>
<name>A0A5K0X7F2_9MAGN</name>
<dbReference type="Gramene" id="NC10G0167770.1">
    <property type="protein sequence ID" value="NC10G0167770.1:cds"/>
    <property type="gene ID" value="NC10G0167770"/>
</dbReference>
<dbReference type="AlphaFoldDB" id="A0A5K0X7F2"/>
<evidence type="ECO:0000259" key="5">
    <source>
        <dbReference type="Pfam" id="PF03081"/>
    </source>
</evidence>
<accession>A0A5K0X7F2</accession>
<keyword evidence="2 3" id="KW-0813">Transport</keyword>
<dbReference type="Pfam" id="PF03081">
    <property type="entry name" value="Exo70_C"/>
    <property type="match status" value="1"/>
</dbReference>
<dbReference type="Pfam" id="PF20669">
    <property type="entry name" value="Exo70_N"/>
    <property type="match status" value="1"/>
</dbReference>
<dbReference type="GO" id="GO:0006887">
    <property type="term" value="P:exocytosis"/>
    <property type="evidence" value="ECO:0007669"/>
    <property type="project" value="UniProtKB-KW"/>
</dbReference>